<dbReference type="InterPro" id="IPR029063">
    <property type="entry name" value="SAM-dependent_MTases_sf"/>
</dbReference>
<organism evidence="1 2">
    <name type="scientific">Rubroshorea leprosula</name>
    <dbReference type="NCBI Taxonomy" id="152421"/>
    <lineage>
        <taxon>Eukaryota</taxon>
        <taxon>Viridiplantae</taxon>
        <taxon>Streptophyta</taxon>
        <taxon>Embryophyta</taxon>
        <taxon>Tracheophyta</taxon>
        <taxon>Spermatophyta</taxon>
        <taxon>Magnoliopsida</taxon>
        <taxon>eudicotyledons</taxon>
        <taxon>Gunneridae</taxon>
        <taxon>Pentapetalae</taxon>
        <taxon>rosids</taxon>
        <taxon>malvids</taxon>
        <taxon>Malvales</taxon>
        <taxon>Dipterocarpaceae</taxon>
        <taxon>Rubroshorea</taxon>
    </lineage>
</organism>
<dbReference type="Proteomes" id="UP001054252">
    <property type="component" value="Unassembled WGS sequence"/>
</dbReference>
<gene>
    <name evidence="1" type="ORF">SLEP1_g11108</name>
</gene>
<dbReference type="AlphaFoldDB" id="A0AAV5IKC0"/>
<dbReference type="Gene3D" id="3.40.50.150">
    <property type="entry name" value="Vaccinia Virus protein VP39"/>
    <property type="match status" value="2"/>
</dbReference>
<keyword evidence="2" id="KW-1185">Reference proteome</keyword>
<dbReference type="GO" id="GO:0008168">
    <property type="term" value="F:methyltransferase activity"/>
    <property type="evidence" value="ECO:0007669"/>
    <property type="project" value="InterPro"/>
</dbReference>
<dbReference type="Pfam" id="PF03492">
    <property type="entry name" value="Methyltransf_7"/>
    <property type="match status" value="2"/>
</dbReference>
<dbReference type="PANTHER" id="PTHR31009">
    <property type="entry name" value="S-ADENOSYL-L-METHIONINE:CARBOXYL METHYLTRANSFERASE FAMILY PROTEIN"/>
    <property type="match status" value="1"/>
</dbReference>
<name>A0AAV5IKC0_9ROSI</name>
<protein>
    <submittedName>
        <fullName evidence="1">Uncharacterized protein</fullName>
    </submittedName>
</protein>
<dbReference type="EMBL" id="BPVZ01000012">
    <property type="protein sequence ID" value="GKU98054.1"/>
    <property type="molecule type" value="Genomic_DNA"/>
</dbReference>
<proteinExistence type="predicted"/>
<evidence type="ECO:0000313" key="1">
    <source>
        <dbReference type="EMBL" id="GKU98054.1"/>
    </source>
</evidence>
<dbReference type="InterPro" id="IPR005299">
    <property type="entry name" value="MeTrfase_7"/>
</dbReference>
<sequence length="255" mass="28730">MEKNHTSKSYPMVGEGLHSYATNSGHQTWDVVPDQMHFFVVQYIIEDVKSVSQSKDIAFEVFFNDHSANDFDTLFRTLPVERNSFAAGLPIPEQVQDKTSTTWNKGRISYGTCKKVEDAFSAQFAYDFESFLKARAIEIVPGGFMALPIPCITTKVKSIALLELLASSLGLVEEATVDSFNIPFYLPSPEEVESIVKKNGCFKIEKMQGLPRSITTVEEFILLFSQKLAEFGIFSYPSTAYETMDLFTFLKRTSE</sequence>
<comment type="caution">
    <text evidence="1">The sequence shown here is derived from an EMBL/GenBank/DDBJ whole genome shotgun (WGS) entry which is preliminary data.</text>
</comment>
<accession>A0AAV5IKC0</accession>
<dbReference type="SUPFAM" id="SSF53335">
    <property type="entry name" value="S-adenosyl-L-methionine-dependent methyltransferases"/>
    <property type="match status" value="1"/>
</dbReference>
<reference evidence="1 2" key="1">
    <citation type="journal article" date="2021" name="Commun. Biol.">
        <title>The genome of Shorea leprosula (Dipterocarpaceae) highlights the ecological relevance of drought in aseasonal tropical rainforests.</title>
        <authorList>
            <person name="Ng K.K.S."/>
            <person name="Kobayashi M.J."/>
            <person name="Fawcett J.A."/>
            <person name="Hatakeyama M."/>
            <person name="Paape T."/>
            <person name="Ng C.H."/>
            <person name="Ang C.C."/>
            <person name="Tnah L.H."/>
            <person name="Lee C.T."/>
            <person name="Nishiyama T."/>
            <person name="Sese J."/>
            <person name="O'Brien M.J."/>
            <person name="Copetti D."/>
            <person name="Mohd Noor M.I."/>
            <person name="Ong R.C."/>
            <person name="Putra M."/>
            <person name="Sireger I.Z."/>
            <person name="Indrioko S."/>
            <person name="Kosugi Y."/>
            <person name="Izuno A."/>
            <person name="Isagi Y."/>
            <person name="Lee S.L."/>
            <person name="Shimizu K.K."/>
        </authorList>
    </citation>
    <scope>NUCLEOTIDE SEQUENCE [LARGE SCALE GENOMIC DNA]</scope>
    <source>
        <strain evidence="1">214</strain>
    </source>
</reference>
<evidence type="ECO:0000313" key="2">
    <source>
        <dbReference type="Proteomes" id="UP001054252"/>
    </source>
</evidence>